<dbReference type="Pfam" id="PF08240">
    <property type="entry name" value="ADH_N"/>
    <property type="match status" value="1"/>
</dbReference>
<comment type="caution">
    <text evidence="2">The sequence shown here is derived from an EMBL/GenBank/DDBJ whole genome shotgun (WGS) entry which is preliminary data.</text>
</comment>
<name>A0A081B8G5_9HYPH</name>
<accession>A0A081B8G5</accession>
<dbReference type="InterPro" id="IPR036291">
    <property type="entry name" value="NAD(P)-bd_dom_sf"/>
</dbReference>
<dbReference type="SMART" id="SM00829">
    <property type="entry name" value="PKS_ER"/>
    <property type="match status" value="1"/>
</dbReference>
<dbReference type="STRING" id="1333998.M2A_0832"/>
<dbReference type="EMBL" id="BBIO01000003">
    <property type="protein sequence ID" value="GAK44333.1"/>
    <property type="molecule type" value="Genomic_DNA"/>
</dbReference>
<proteinExistence type="predicted"/>
<gene>
    <name evidence="2" type="ORF">M2A_0832</name>
</gene>
<dbReference type="Proteomes" id="UP000028702">
    <property type="component" value="Unassembled WGS sequence"/>
</dbReference>
<evidence type="ECO:0000259" key="1">
    <source>
        <dbReference type="SMART" id="SM00829"/>
    </source>
</evidence>
<dbReference type="AlphaFoldDB" id="A0A081B8G5"/>
<dbReference type="PANTHER" id="PTHR45033:SF2">
    <property type="entry name" value="ZINC-TYPE ALCOHOL DEHYDROGENASE-LIKE PROTEIN C1773.06C"/>
    <property type="match status" value="1"/>
</dbReference>
<dbReference type="InterPro" id="IPR013149">
    <property type="entry name" value="ADH-like_C"/>
</dbReference>
<dbReference type="PANTHER" id="PTHR45033">
    <property type="match status" value="1"/>
</dbReference>
<dbReference type="InterPro" id="IPR020843">
    <property type="entry name" value="ER"/>
</dbReference>
<sequence>MKALELHTSQSLENLRLSERPRPKPDPNDVIVEMKAATLNYRDIIYLTGMMGYGADFPLPLTPLSDGAGIVVETGAAVTRVKKGDRVAPLFYQDWRSGPITREASASTLVGPRYQGIAQEYVKLSEEGVAPVPPHLSYMEAAALPCAGLTAWNAVVTRGKVKPGDWVLVQGTGGVSLFALQFAKAAGARVILTSSSDEKLEKGRALGADHTINYKAEPNWAGAALEVTGGRGVDIVVEIGGGETFQQSLFAIRPGGFIGFVGFVSGASAEVLLALINAQSARIEGISIGNREEFEAMTRAIAATGLRPLIDSTYALEDYRAALSALQAQNHMGKIGVEIAA</sequence>
<dbReference type="Pfam" id="PF00107">
    <property type="entry name" value="ADH_zinc_N"/>
    <property type="match status" value="1"/>
</dbReference>
<evidence type="ECO:0000313" key="2">
    <source>
        <dbReference type="EMBL" id="GAK44333.1"/>
    </source>
</evidence>
<dbReference type="SUPFAM" id="SSF50129">
    <property type="entry name" value="GroES-like"/>
    <property type="match status" value="1"/>
</dbReference>
<dbReference type="SUPFAM" id="SSF51735">
    <property type="entry name" value="NAD(P)-binding Rossmann-fold domains"/>
    <property type="match status" value="1"/>
</dbReference>
<evidence type="ECO:0000313" key="3">
    <source>
        <dbReference type="Proteomes" id="UP000028702"/>
    </source>
</evidence>
<dbReference type="InterPro" id="IPR013154">
    <property type="entry name" value="ADH-like_N"/>
</dbReference>
<protein>
    <submittedName>
        <fullName evidence="2">Alcohol dehydrogenase</fullName>
    </submittedName>
</protein>
<reference evidence="2 3" key="1">
    <citation type="submission" date="2014-07" db="EMBL/GenBank/DDBJ databases">
        <title>Tepidicaulis marinum gen. nov., sp. nov., a novel marine bacterium denitrifying nitrate to nitrous oxide strictly under microaerobic conditions.</title>
        <authorList>
            <person name="Takeuchi M."/>
            <person name="Yamagishi T."/>
            <person name="Kamagata Y."/>
            <person name="Oshima K."/>
            <person name="Hattori M."/>
            <person name="Katayama T."/>
            <person name="Hanada S."/>
            <person name="Tamaki H."/>
            <person name="Marumo K."/>
            <person name="Maeda H."/>
            <person name="Nedachi M."/>
            <person name="Iwasaki W."/>
            <person name="Suwa Y."/>
            <person name="Sakata S."/>
        </authorList>
    </citation>
    <scope>NUCLEOTIDE SEQUENCE [LARGE SCALE GENOMIC DNA]</scope>
    <source>
        <strain evidence="2 3">MA2</strain>
    </source>
</reference>
<feature type="domain" description="Enoyl reductase (ER)" evidence="1">
    <location>
        <begin position="10"/>
        <end position="337"/>
    </location>
</feature>
<organism evidence="2 3">
    <name type="scientific">Tepidicaulis marinus</name>
    <dbReference type="NCBI Taxonomy" id="1333998"/>
    <lineage>
        <taxon>Bacteria</taxon>
        <taxon>Pseudomonadati</taxon>
        <taxon>Pseudomonadota</taxon>
        <taxon>Alphaproteobacteria</taxon>
        <taxon>Hyphomicrobiales</taxon>
        <taxon>Parvibaculaceae</taxon>
        <taxon>Tepidicaulis</taxon>
    </lineage>
</organism>
<keyword evidence="3" id="KW-1185">Reference proteome</keyword>
<dbReference type="InterPro" id="IPR011032">
    <property type="entry name" value="GroES-like_sf"/>
</dbReference>
<dbReference type="Gene3D" id="3.90.180.10">
    <property type="entry name" value="Medium-chain alcohol dehydrogenases, catalytic domain"/>
    <property type="match status" value="1"/>
</dbReference>
<dbReference type="Gene3D" id="3.40.50.720">
    <property type="entry name" value="NAD(P)-binding Rossmann-like Domain"/>
    <property type="match status" value="1"/>
</dbReference>
<dbReference type="CDD" id="cd08276">
    <property type="entry name" value="MDR7"/>
    <property type="match status" value="1"/>
</dbReference>
<dbReference type="eggNOG" id="COG0604">
    <property type="taxonomic scope" value="Bacteria"/>
</dbReference>
<dbReference type="GO" id="GO:0016491">
    <property type="term" value="F:oxidoreductase activity"/>
    <property type="evidence" value="ECO:0007669"/>
    <property type="project" value="InterPro"/>
</dbReference>
<dbReference type="RefSeq" id="WP_045443370.1">
    <property type="nucleotide sequence ID" value="NZ_BBIO01000003.1"/>
</dbReference>
<dbReference type="InterPro" id="IPR052711">
    <property type="entry name" value="Zinc_ADH-like"/>
</dbReference>